<feature type="transmembrane region" description="Helical" evidence="1">
    <location>
        <begin position="171"/>
        <end position="199"/>
    </location>
</feature>
<dbReference type="RefSeq" id="WP_100254473.1">
    <property type="nucleotide sequence ID" value="NZ_CP024870.1"/>
</dbReference>
<feature type="transmembrane region" description="Helical" evidence="1">
    <location>
        <begin position="61"/>
        <end position="89"/>
    </location>
</feature>
<keyword evidence="1" id="KW-1133">Transmembrane helix</keyword>
<dbReference type="EMBL" id="CP024870">
    <property type="protein sequence ID" value="ATX70922.1"/>
    <property type="molecule type" value="Genomic_DNA"/>
</dbReference>
<gene>
    <name evidence="2" type="ORF">SCLAR_v1c06030</name>
</gene>
<sequence length="527" mass="61198">MKKASLIVNLSCLAAIIILAPAFWWIAYLINDTIDVNENYSIISIFNLDFSVANGTFYTNFLGICGLSLIGSFFFFAVVFGWGVFSIIFEGKLVMKNKFTKKNWYANYFCKYFSFFIIMVGFVGLLFAFSIILTFSKSYIEIKNYKYHVFGPAWDYIDYGRPQMFIIFSKILVASILFVMLLAALSIILLIVNVFLAFINHKKLVPVQEEKENKTLGWEMPTDISAEPLKAQIKDFKVVEPFIYTNPIWTSTTFTAETNDEFLKETFLKLSNLKNPQFQTLRAFAKQNPSSLQFKNHELAIVVYPFVLNPGEVFKWVKTKLFLDKAQKMIAVCYYHYATQLAICLEENLKNFLATRQVDLLQIPEFVEKLKEMAQKALNHFFEKFEIFLADNYRTMHITNFAIFYNFAGEMPFFSNVLDGLENLFIKYDLLSAKIANDAGVKAPNQIFKLSETKVEAALADLKLTKKSTKKEFQTTYREFLYRLHPTQPWNVITPKISVDQLHQHKVTLDRYFANRRAEITNKYLLK</sequence>
<proteinExistence type="predicted"/>
<name>A0A2K8KI61_9MOLU</name>
<evidence type="ECO:0000313" key="2">
    <source>
        <dbReference type="EMBL" id="ATX70922.1"/>
    </source>
</evidence>
<organism evidence="2 3">
    <name type="scientific">Spiroplasma clarkii</name>
    <dbReference type="NCBI Taxonomy" id="2139"/>
    <lineage>
        <taxon>Bacteria</taxon>
        <taxon>Bacillati</taxon>
        <taxon>Mycoplasmatota</taxon>
        <taxon>Mollicutes</taxon>
        <taxon>Entomoplasmatales</taxon>
        <taxon>Spiroplasmataceae</taxon>
        <taxon>Spiroplasma</taxon>
    </lineage>
</organism>
<keyword evidence="1" id="KW-0472">Membrane</keyword>
<dbReference type="Proteomes" id="UP000231179">
    <property type="component" value="Chromosome"/>
</dbReference>
<feature type="transmembrane region" description="Helical" evidence="1">
    <location>
        <begin position="109"/>
        <end position="135"/>
    </location>
</feature>
<protein>
    <submittedName>
        <fullName evidence="2">Uncharacterized protein</fullName>
    </submittedName>
</protein>
<keyword evidence="1" id="KW-0812">Transmembrane</keyword>
<keyword evidence="3" id="KW-1185">Reference proteome</keyword>
<dbReference type="AlphaFoldDB" id="A0A2K8KI61"/>
<evidence type="ECO:0000313" key="3">
    <source>
        <dbReference type="Proteomes" id="UP000231179"/>
    </source>
</evidence>
<evidence type="ECO:0000256" key="1">
    <source>
        <dbReference type="SAM" id="Phobius"/>
    </source>
</evidence>
<feature type="transmembrane region" description="Helical" evidence="1">
    <location>
        <begin position="7"/>
        <end position="30"/>
    </location>
</feature>
<accession>A0A2K8KI61</accession>
<reference evidence="2 3" key="1">
    <citation type="submission" date="2017-11" db="EMBL/GenBank/DDBJ databases">
        <title>Complete genome sequence of Spiroplasma clarkii CN-5 (DSM 19994).</title>
        <authorList>
            <person name="Tsai Y.-M."/>
            <person name="Chang A."/>
            <person name="Lo W.-S."/>
            <person name="Kuo C.-H."/>
        </authorList>
    </citation>
    <scope>NUCLEOTIDE SEQUENCE [LARGE SCALE GENOMIC DNA]</scope>
    <source>
        <strain evidence="2 3">CN-5</strain>
    </source>
</reference>